<dbReference type="InterPro" id="IPR029063">
    <property type="entry name" value="SAM-dependent_MTases_sf"/>
</dbReference>
<comment type="caution">
    <text evidence="2">The sequence shown here is derived from an EMBL/GenBank/DDBJ whole genome shotgun (WGS) entry which is preliminary data.</text>
</comment>
<dbReference type="InterPro" id="IPR013216">
    <property type="entry name" value="Methyltransf_11"/>
</dbReference>
<organism evidence="2 3">
    <name type="scientific">Azospirillum isscasi</name>
    <dbReference type="NCBI Taxonomy" id="3053926"/>
    <lineage>
        <taxon>Bacteria</taxon>
        <taxon>Pseudomonadati</taxon>
        <taxon>Pseudomonadota</taxon>
        <taxon>Alphaproteobacteria</taxon>
        <taxon>Rhodospirillales</taxon>
        <taxon>Azospirillaceae</taxon>
        <taxon>Azospirillum</taxon>
    </lineage>
</organism>
<dbReference type="GO" id="GO:0032259">
    <property type="term" value="P:methylation"/>
    <property type="evidence" value="ECO:0007669"/>
    <property type="project" value="UniProtKB-KW"/>
</dbReference>
<reference evidence="2 3" key="1">
    <citation type="submission" date="2023-06" db="EMBL/GenBank/DDBJ databases">
        <title>Azospirillum isscasensis sp.nov, a bacterium isolated from rhizosphere soil of rice.</title>
        <authorList>
            <person name="Wang H."/>
        </authorList>
    </citation>
    <scope>NUCLEOTIDE SEQUENCE [LARGE SCALE GENOMIC DNA]</scope>
    <source>
        <strain evidence="2 3">C340-1</strain>
    </source>
</reference>
<dbReference type="EMBL" id="JAUJFI010000045">
    <property type="protein sequence ID" value="MDQ2103337.1"/>
    <property type="molecule type" value="Genomic_DNA"/>
</dbReference>
<proteinExistence type="predicted"/>
<keyword evidence="2" id="KW-0489">Methyltransferase</keyword>
<gene>
    <name evidence="2" type="ORF">QSG27_11625</name>
</gene>
<dbReference type="Proteomes" id="UP001227317">
    <property type="component" value="Unassembled WGS sequence"/>
</dbReference>
<dbReference type="RefSeq" id="WP_306706221.1">
    <property type="nucleotide sequence ID" value="NZ_JAUJFI010000045.1"/>
</dbReference>
<evidence type="ECO:0000313" key="2">
    <source>
        <dbReference type="EMBL" id="MDQ2103337.1"/>
    </source>
</evidence>
<evidence type="ECO:0000313" key="3">
    <source>
        <dbReference type="Proteomes" id="UP001227317"/>
    </source>
</evidence>
<dbReference type="SUPFAM" id="SSF53335">
    <property type="entry name" value="S-adenosyl-L-methionine-dependent methyltransferases"/>
    <property type="match status" value="1"/>
</dbReference>
<dbReference type="Pfam" id="PF08241">
    <property type="entry name" value="Methyltransf_11"/>
    <property type="match status" value="1"/>
</dbReference>
<evidence type="ECO:0000259" key="1">
    <source>
        <dbReference type="Pfam" id="PF08241"/>
    </source>
</evidence>
<accession>A0ABU0WGX3</accession>
<feature type="domain" description="Methyltransferase type 11" evidence="1">
    <location>
        <begin position="93"/>
        <end position="136"/>
    </location>
</feature>
<protein>
    <submittedName>
        <fullName evidence="2">Methyltransferase domain-containing protein</fullName>
    </submittedName>
</protein>
<dbReference type="GO" id="GO:0008168">
    <property type="term" value="F:methyltransferase activity"/>
    <property type="evidence" value="ECO:0007669"/>
    <property type="project" value="UniProtKB-KW"/>
</dbReference>
<dbReference type="Gene3D" id="3.40.50.150">
    <property type="entry name" value="Vaccinia Virus protein VP39"/>
    <property type="match status" value="1"/>
</dbReference>
<keyword evidence="3" id="KW-1185">Reference proteome</keyword>
<name>A0ABU0WGX3_9PROT</name>
<keyword evidence="2" id="KW-0808">Transferase</keyword>
<sequence length="220" mass="24380">MAMSVIQAACNICGGTEFGPGPAQRMSDSGKPPHCVKCGSLERHRANRGLFLNFPIGALSWRRALQFSPDMALNPSWFSSFEVSVYGGHNSLDLQKIDRPDESYDFVSLSHVLEFVPDDHASFNEIIRILSPRGLLHLVLSQPLGRPNCLDFASATGIHQYFHLYGQDFAERFRFAERGLHLFVAEASDSVTGVSEAVHLITKSAEVLEGVRSFIPMQSR</sequence>